<dbReference type="eggNOG" id="ENOG502QQCC">
    <property type="taxonomic scope" value="Eukaryota"/>
</dbReference>
<dbReference type="Gene3D" id="3.40.50.1820">
    <property type="entry name" value="alpha/beta hydrolase"/>
    <property type="match status" value="1"/>
</dbReference>
<dbReference type="GO" id="GO:0009694">
    <property type="term" value="P:jasmonic acid metabolic process"/>
    <property type="evidence" value="ECO:0000318"/>
    <property type="project" value="GO_Central"/>
</dbReference>
<dbReference type="Proteomes" id="UP000008311">
    <property type="component" value="Unassembled WGS sequence"/>
</dbReference>
<organism evidence="2 3">
    <name type="scientific">Ricinus communis</name>
    <name type="common">Castor bean</name>
    <dbReference type="NCBI Taxonomy" id="3988"/>
    <lineage>
        <taxon>Eukaryota</taxon>
        <taxon>Viridiplantae</taxon>
        <taxon>Streptophyta</taxon>
        <taxon>Embryophyta</taxon>
        <taxon>Tracheophyta</taxon>
        <taxon>Spermatophyta</taxon>
        <taxon>Magnoliopsida</taxon>
        <taxon>eudicotyledons</taxon>
        <taxon>Gunneridae</taxon>
        <taxon>Pentapetalae</taxon>
        <taxon>rosids</taxon>
        <taxon>fabids</taxon>
        <taxon>Malpighiales</taxon>
        <taxon>Euphorbiaceae</taxon>
        <taxon>Acalyphoideae</taxon>
        <taxon>Acalypheae</taxon>
        <taxon>Ricinus</taxon>
    </lineage>
</organism>
<dbReference type="Pfam" id="PF12697">
    <property type="entry name" value="Abhydrolase_6"/>
    <property type="match status" value="1"/>
</dbReference>
<dbReference type="InParanoid" id="B9S8M3"/>
<keyword evidence="3" id="KW-1185">Reference proteome</keyword>
<dbReference type="AlphaFoldDB" id="B9S8M3"/>
<name>B9S8M3_RICCO</name>
<dbReference type="FunCoup" id="B9S8M3">
    <property type="interactions" value="16"/>
</dbReference>
<keyword evidence="2" id="KW-0378">Hydrolase</keyword>
<dbReference type="PANTHER" id="PTHR10992">
    <property type="entry name" value="METHYLESTERASE FAMILY MEMBER"/>
    <property type="match status" value="1"/>
</dbReference>
<gene>
    <name evidence="2" type="ORF">RCOM_0602610</name>
</gene>
<protein>
    <submittedName>
        <fullName evidence="2">Polyneuridine-aldehyde esterase, putative</fullName>
        <ecNumber evidence="2">3.1.1.78</ecNumber>
    </submittedName>
</protein>
<evidence type="ECO:0000259" key="1">
    <source>
        <dbReference type="Pfam" id="PF12697"/>
    </source>
</evidence>
<dbReference type="KEGG" id="rcu:8267258"/>
<dbReference type="PANTHER" id="PTHR10992:SF943">
    <property type="entry name" value="METHYLESTERASE 10"/>
    <property type="match status" value="1"/>
</dbReference>
<dbReference type="EMBL" id="EQ973892">
    <property type="protein sequence ID" value="EEF40026.1"/>
    <property type="molecule type" value="Genomic_DNA"/>
</dbReference>
<dbReference type="EC" id="3.1.1.78" evidence="2"/>
<evidence type="ECO:0000313" key="3">
    <source>
        <dbReference type="Proteomes" id="UP000008311"/>
    </source>
</evidence>
<sequence>MLKLAGHHVTALDLGASGIDPRRLDEITYISDYSQPLMEFMASLPQDTRIVLVGHSYAGLCISLAMENFPEKILVAVFVSAYMPSFSSPPGNLIQEYFKRTSAEPSMDCQFTFAKGIENPPTSAIFGPEYMKIKMYQYCKPEDLELAKMLIRPTGLFYEDFANNSMLTEVKFGSVCRAFIVCEEDEVMTEEFQQFMIKNSPPQEVKVIKEAGHMVMLSKPKELCLCMEEIADKYSK</sequence>
<dbReference type="OrthoDB" id="408373at2759"/>
<feature type="domain" description="AB hydrolase-1" evidence="1">
    <location>
        <begin position="4"/>
        <end position="223"/>
    </location>
</feature>
<dbReference type="GO" id="GO:0080030">
    <property type="term" value="F:methyl indole-3-acetate esterase activity"/>
    <property type="evidence" value="ECO:0000318"/>
    <property type="project" value="GO_Central"/>
</dbReference>
<proteinExistence type="predicted"/>
<dbReference type="InterPro" id="IPR045889">
    <property type="entry name" value="MES/HNL"/>
</dbReference>
<reference evidence="3" key="1">
    <citation type="journal article" date="2010" name="Nat. Biotechnol.">
        <title>Draft genome sequence of the oilseed species Ricinus communis.</title>
        <authorList>
            <person name="Chan A.P."/>
            <person name="Crabtree J."/>
            <person name="Zhao Q."/>
            <person name="Lorenzi H."/>
            <person name="Orvis J."/>
            <person name="Puiu D."/>
            <person name="Melake-Berhan A."/>
            <person name="Jones K.M."/>
            <person name="Redman J."/>
            <person name="Chen G."/>
            <person name="Cahoon E.B."/>
            <person name="Gedil M."/>
            <person name="Stanke M."/>
            <person name="Haas B.J."/>
            <person name="Wortman J.R."/>
            <person name="Fraser-Liggett C.M."/>
            <person name="Ravel J."/>
            <person name="Rabinowicz P.D."/>
        </authorList>
    </citation>
    <scope>NUCLEOTIDE SEQUENCE [LARGE SCALE GENOMIC DNA]</scope>
    <source>
        <strain evidence="3">cv. Hale</strain>
    </source>
</reference>
<dbReference type="GO" id="GO:0080032">
    <property type="term" value="F:methyl jasmonate esterase activity"/>
    <property type="evidence" value="ECO:0000318"/>
    <property type="project" value="GO_Central"/>
</dbReference>
<accession>B9S8M3</accession>
<dbReference type="InterPro" id="IPR000073">
    <property type="entry name" value="AB_hydrolase_1"/>
</dbReference>
<dbReference type="GO" id="GO:0080031">
    <property type="term" value="F:methyl salicylate esterase activity"/>
    <property type="evidence" value="ECO:0000318"/>
    <property type="project" value="GO_Central"/>
</dbReference>
<evidence type="ECO:0000313" key="2">
    <source>
        <dbReference type="EMBL" id="EEF40026.1"/>
    </source>
</evidence>
<dbReference type="GO" id="GO:0050529">
    <property type="term" value="F:polyneuridine-aldehyde esterase activity"/>
    <property type="evidence" value="ECO:0007669"/>
    <property type="project" value="UniProtKB-EC"/>
</dbReference>
<dbReference type="SUPFAM" id="SSF53474">
    <property type="entry name" value="alpha/beta-Hydrolases"/>
    <property type="match status" value="1"/>
</dbReference>
<dbReference type="InterPro" id="IPR029058">
    <property type="entry name" value="AB_hydrolase_fold"/>
</dbReference>
<dbReference type="GO" id="GO:0009696">
    <property type="term" value="P:salicylic acid metabolic process"/>
    <property type="evidence" value="ECO:0000318"/>
    <property type="project" value="GO_Central"/>
</dbReference>